<dbReference type="AlphaFoldDB" id="A0A6M5Z1F1"/>
<feature type="transmembrane region" description="Helical" evidence="1">
    <location>
        <begin position="89"/>
        <end position="111"/>
    </location>
</feature>
<keyword evidence="3" id="KW-1185">Reference proteome</keyword>
<dbReference type="Gene3D" id="2.130.10.10">
    <property type="entry name" value="YVTN repeat-like/Quinoprotein amine dehydrogenase"/>
    <property type="match status" value="1"/>
</dbReference>
<proteinExistence type="predicted"/>
<evidence type="ECO:0000313" key="3">
    <source>
        <dbReference type="Proteomes" id="UP000503447"/>
    </source>
</evidence>
<gene>
    <name evidence="2" type="ORF">FTUN_7188</name>
</gene>
<accession>A0A6M5Z1F1</accession>
<protein>
    <submittedName>
        <fullName evidence="2">Uncharacterized protein</fullName>
    </submittedName>
</protein>
<organism evidence="2 3">
    <name type="scientific">Frigoriglobus tundricola</name>
    <dbReference type="NCBI Taxonomy" id="2774151"/>
    <lineage>
        <taxon>Bacteria</taxon>
        <taxon>Pseudomonadati</taxon>
        <taxon>Planctomycetota</taxon>
        <taxon>Planctomycetia</taxon>
        <taxon>Gemmatales</taxon>
        <taxon>Gemmataceae</taxon>
        <taxon>Frigoriglobus</taxon>
    </lineage>
</organism>
<dbReference type="SUPFAM" id="SSF69322">
    <property type="entry name" value="Tricorn protease domain 2"/>
    <property type="match status" value="1"/>
</dbReference>
<keyword evidence="1" id="KW-1133">Transmembrane helix</keyword>
<reference evidence="3" key="1">
    <citation type="submission" date="2020-05" db="EMBL/GenBank/DDBJ databases">
        <title>Frigoriglobus tundricola gen. nov., sp. nov., a psychrotolerant cellulolytic planctomycete of the family Gemmataceae with two divergent copies of 16S rRNA gene.</title>
        <authorList>
            <person name="Kulichevskaya I.S."/>
            <person name="Ivanova A.A."/>
            <person name="Naumoff D.G."/>
            <person name="Beletsky A.V."/>
            <person name="Rijpstra W.I.C."/>
            <person name="Sinninghe Damste J.S."/>
            <person name="Mardanov A.V."/>
            <person name="Ravin N.V."/>
            <person name="Dedysh S.N."/>
        </authorList>
    </citation>
    <scope>NUCLEOTIDE SEQUENCE [LARGE SCALE GENOMIC DNA]</scope>
    <source>
        <strain evidence="3">PL17</strain>
    </source>
</reference>
<feature type="transmembrane region" description="Helical" evidence="1">
    <location>
        <begin position="256"/>
        <end position="277"/>
    </location>
</feature>
<dbReference type="Proteomes" id="UP000503447">
    <property type="component" value="Chromosome"/>
</dbReference>
<sequence length="296" mass="33233">MPVGVKVACRPKLVLGREGLTYHPGNRRSSSGRPRTITQFLCRLVLLENWVTGDDRRTGYWQNAVVGFSMPASWAILPPCGWNKMRKNCSLLAMTALLSFIAIESSFPVLFCITVATRPTGAEWRYGPEVCIPKRDEKQNPICVRDVTNDKDLGQFPREAELRYCWFFAVTPDNRTLASAGWYVRLWDLSAGKELPLEQTDWEGGSSSDDYCHFLAFTSGGKTLAGTNDVRIALWDARTGKYIIGFDRSRVTAQIVLLWLFVTLSFFAVGVGMRLCLSCLREYLSALHSEPLQTDG</sequence>
<keyword evidence="1" id="KW-0812">Transmembrane</keyword>
<dbReference type="EMBL" id="CP053452">
    <property type="protein sequence ID" value="QJW99576.1"/>
    <property type="molecule type" value="Genomic_DNA"/>
</dbReference>
<keyword evidence="1" id="KW-0472">Membrane</keyword>
<evidence type="ECO:0000256" key="1">
    <source>
        <dbReference type="SAM" id="Phobius"/>
    </source>
</evidence>
<name>A0A6M5Z1F1_9BACT</name>
<dbReference type="InterPro" id="IPR015943">
    <property type="entry name" value="WD40/YVTN_repeat-like_dom_sf"/>
</dbReference>
<dbReference type="KEGG" id="ftj:FTUN_7188"/>
<feature type="transmembrane region" description="Helical" evidence="1">
    <location>
        <begin position="60"/>
        <end position="77"/>
    </location>
</feature>
<evidence type="ECO:0000313" key="2">
    <source>
        <dbReference type="EMBL" id="QJW99576.1"/>
    </source>
</evidence>